<dbReference type="SUPFAM" id="SSF48452">
    <property type="entry name" value="TPR-like"/>
    <property type="match status" value="1"/>
</dbReference>
<comment type="caution">
    <text evidence="1">The sequence shown here is derived from an EMBL/GenBank/DDBJ whole genome shotgun (WGS) entry which is preliminary data.</text>
</comment>
<keyword evidence="2" id="KW-1185">Reference proteome</keyword>
<protein>
    <submittedName>
        <fullName evidence="1">Uncharacterized protein</fullName>
    </submittedName>
</protein>
<dbReference type="Pfam" id="PF06041">
    <property type="entry name" value="DUF924"/>
    <property type="match status" value="1"/>
</dbReference>
<evidence type="ECO:0000313" key="1">
    <source>
        <dbReference type="EMBL" id="KAK8060233.1"/>
    </source>
</evidence>
<dbReference type="EMBL" id="JAQQWM010000006">
    <property type="protein sequence ID" value="KAK8060233.1"/>
    <property type="molecule type" value="Genomic_DNA"/>
</dbReference>
<dbReference type="Gene3D" id="1.25.40.10">
    <property type="entry name" value="Tetratricopeptide repeat domain"/>
    <property type="match status" value="1"/>
</dbReference>
<dbReference type="InterPro" id="IPR010323">
    <property type="entry name" value="DUF924"/>
</dbReference>
<gene>
    <name evidence="1" type="ORF">PG996_010163</name>
</gene>
<organism evidence="1 2">
    <name type="scientific">Apiospora saccharicola</name>
    <dbReference type="NCBI Taxonomy" id="335842"/>
    <lineage>
        <taxon>Eukaryota</taxon>
        <taxon>Fungi</taxon>
        <taxon>Dikarya</taxon>
        <taxon>Ascomycota</taxon>
        <taxon>Pezizomycotina</taxon>
        <taxon>Sordariomycetes</taxon>
        <taxon>Xylariomycetidae</taxon>
        <taxon>Amphisphaeriales</taxon>
        <taxon>Apiosporaceae</taxon>
        <taxon>Apiospora</taxon>
    </lineage>
</organism>
<dbReference type="InterPro" id="IPR011990">
    <property type="entry name" value="TPR-like_helical_dom_sf"/>
</dbReference>
<proteinExistence type="predicted"/>
<accession>A0ABR1UMT8</accession>
<name>A0ABR1UMT8_9PEZI</name>
<reference evidence="1 2" key="1">
    <citation type="submission" date="2023-01" db="EMBL/GenBank/DDBJ databases">
        <title>Analysis of 21 Apiospora genomes using comparative genomics revels a genus with tremendous synthesis potential of carbohydrate active enzymes and secondary metabolites.</title>
        <authorList>
            <person name="Sorensen T."/>
        </authorList>
    </citation>
    <scope>NUCLEOTIDE SEQUENCE [LARGE SCALE GENOMIC DNA]</scope>
    <source>
        <strain evidence="1 2">CBS 83171</strain>
    </source>
</reference>
<dbReference type="Proteomes" id="UP001446871">
    <property type="component" value="Unassembled WGS sequence"/>
</dbReference>
<evidence type="ECO:0000313" key="2">
    <source>
        <dbReference type="Proteomes" id="UP001446871"/>
    </source>
</evidence>
<sequence>MSVKTPASPDILSLIVAQKLPWDSRAAIDFSEAIDWTFFGGALRDTPCQTITAEEEAFLHQNTLSALKTLASMGLTNISMPELLETLLPIPADPSFPKQALGLQLVLDQAPRELLDGPLDDRWVYGYFGELSVELAQQLQALPADQSPHSWARWKDDVSLDYFVWVRLWFMAPIVHHEALAHQAIALTEELRVLVESDCGGSVRDPYRDLPDEARWDLYGFPRMLKARQGPPKGDDGKSSVAAGCFWICALLDVHYPILEKYGRYPYRNSVLGRASTLEEESWLQKAVFFKPSAPEVVKRIREDVEARRWSPIGAEL</sequence>